<evidence type="ECO:0000313" key="11">
    <source>
        <dbReference type="Proteomes" id="UP001642483"/>
    </source>
</evidence>
<dbReference type="InterPro" id="IPR033580">
    <property type="entry name" value="Nurim-like"/>
</dbReference>
<evidence type="ECO:0000256" key="1">
    <source>
        <dbReference type="ARBA" id="ARBA00004473"/>
    </source>
</evidence>
<dbReference type="PANTHER" id="PTHR31040">
    <property type="entry name" value="NURIM"/>
    <property type="match status" value="1"/>
</dbReference>
<gene>
    <name evidence="10" type="ORF">CVLEPA_LOCUS12985</name>
</gene>
<keyword evidence="5 9" id="KW-1133">Transmembrane helix</keyword>
<feature type="transmembrane region" description="Helical" evidence="9">
    <location>
        <begin position="194"/>
        <end position="218"/>
    </location>
</feature>
<feature type="transmembrane region" description="Helical" evidence="9">
    <location>
        <begin position="127"/>
        <end position="150"/>
    </location>
</feature>
<organism evidence="10 11">
    <name type="scientific">Clavelina lepadiformis</name>
    <name type="common">Light-bulb sea squirt</name>
    <name type="synonym">Ascidia lepadiformis</name>
    <dbReference type="NCBI Taxonomy" id="159417"/>
    <lineage>
        <taxon>Eukaryota</taxon>
        <taxon>Metazoa</taxon>
        <taxon>Chordata</taxon>
        <taxon>Tunicata</taxon>
        <taxon>Ascidiacea</taxon>
        <taxon>Aplousobranchia</taxon>
        <taxon>Clavelinidae</taxon>
        <taxon>Clavelina</taxon>
    </lineage>
</organism>
<comment type="subcellular location">
    <subcellularLocation>
        <location evidence="1">Nucleus inner membrane</location>
        <topology evidence="1">Multi-pass membrane protein</topology>
    </subcellularLocation>
</comment>
<evidence type="ECO:0000256" key="4">
    <source>
        <dbReference type="ARBA" id="ARBA00022692"/>
    </source>
</evidence>
<feature type="transmembrane region" description="Helical" evidence="9">
    <location>
        <begin position="93"/>
        <end position="112"/>
    </location>
</feature>
<feature type="transmembrane region" description="Helical" evidence="9">
    <location>
        <begin position="9"/>
        <end position="34"/>
    </location>
</feature>
<comment type="similarity">
    <text evidence="2">Belongs to the nurim family.</text>
</comment>
<sequence length="248" mass="28105">MAKTSLKSIVFTVISVLSILYTFSTMFKFILFVSGNSSGLLDVAQVQHKVSASFIAQDLSLISIFIAVHSVLATASAREVFLYLGLNPIHRSVYNSISCFSLELLMKYWVLILPDIPLIWDKSDSSILVYVCQVFQALAWLCIFAVLYILDFAEFIGAKQVQYYVEDLGCPLLSKTAEAQSVFKNMRHPVVSSFLIVLWCVPSMTIDRFILASILTLYPLHMSNISDKDYAYVRDMYARKNYSMHRTP</sequence>
<evidence type="ECO:0000256" key="9">
    <source>
        <dbReference type="SAM" id="Phobius"/>
    </source>
</evidence>
<comment type="caution">
    <text evidence="10">The sequence shown here is derived from an EMBL/GenBank/DDBJ whole genome shotgun (WGS) entry which is preliminary data.</text>
</comment>
<keyword evidence="11" id="KW-1185">Reference proteome</keyword>
<keyword evidence="4 9" id="KW-0812">Transmembrane</keyword>
<dbReference type="EMBL" id="CAWYQH010000090">
    <property type="protein sequence ID" value="CAK8682306.1"/>
    <property type="molecule type" value="Genomic_DNA"/>
</dbReference>
<evidence type="ECO:0000313" key="10">
    <source>
        <dbReference type="EMBL" id="CAK8682306.1"/>
    </source>
</evidence>
<evidence type="ECO:0000256" key="8">
    <source>
        <dbReference type="ARBA" id="ARBA00032957"/>
    </source>
</evidence>
<dbReference type="Proteomes" id="UP001642483">
    <property type="component" value="Unassembled WGS sequence"/>
</dbReference>
<accession>A0ABP0FUV4</accession>
<evidence type="ECO:0000256" key="5">
    <source>
        <dbReference type="ARBA" id="ARBA00022989"/>
    </source>
</evidence>
<evidence type="ECO:0000256" key="3">
    <source>
        <dbReference type="ARBA" id="ARBA00013379"/>
    </source>
</evidence>
<protein>
    <recommendedName>
        <fullName evidence="3">Nurim</fullName>
    </recommendedName>
    <alternativeName>
        <fullName evidence="8">Nuclear envelope membrane protein</fullName>
    </alternativeName>
    <alternativeName>
        <fullName evidence="7">Nuclear rim protein</fullName>
    </alternativeName>
</protein>
<feature type="transmembrane region" description="Helical" evidence="9">
    <location>
        <begin position="54"/>
        <end position="72"/>
    </location>
</feature>
<keyword evidence="6 9" id="KW-0472">Membrane</keyword>
<proteinExistence type="inferred from homology"/>
<evidence type="ECO:0000256" key="7">
    <source>
        <dbReference type="ARBA" id="ARBA00031700"/>
    </source>
</evidence>
<evidence type="ECO:0000256" key="6">
    <source>
        <dbReference type="ARBA" id="ARBA00023136"/>
    </source>
</evidence>
<evidence type="ECO:0000256" key="2">
    <source>
        <dbReference type="ARBA" id="ARBA00010631"/>
    </source>
</evidence>
<name>A0ABP0FUV4_CLALP</name>
<reference evidence="10 11" key="1">
    <citation type="submission" date="2024-02" db="EMBL/GenBank/DDBJ databases">
        <authorList>
            <person name="Daric V."/>
            <person name="Darras S."/>
        </authorList>
    </citation>
    <scope>NUCLEOTIDE SEQUENCE [LARGE SCALE GENOMIC DNA]</scope>
</reference>
<dbReference type="PANTHER" id="PTHR31040:SF1">
    <property type="entry name" value="NURIM"/>
    <property type="match status" value="1"/>
</dbReference>